<organism evidence="1 2">
    <name type="scientific">Geodia barretti</name>
    <name type="common">Barrett's horny sponge</name>
    <dbReference type="NCBI Taxonomy" id="519541"/>
    <lineage>
        <taxon>Eukaryota</taxon>
        <taxon>Metazoa</taxon>
        <taxon>Porifera</taxon>
        <taxon>Demospongiae</taxon>
        <taxon>Heteroscleromorpha</taxon>
        <taxon>Tetractinellida</taxon>
        <taxon>Astrophorina</taxon>
        <taxon>Geodiidae</taxon>
        <taxon>Geodia</taxon>
    </lineage>
</organism>
<gene>
    <name evidence="1" type="ORF">GBAR_LOCUS3092</name>
</gene>
<proteinExistence type="predicted"/>
<dbReference type="AlphaFoldDB" id="A0AA35R273"/>
<dbReference type="Proteomes" id="UP001174909">
    <property type="component" value="Unassembled WGS sequence"/>
</dbReference>
<sequence length="153" mass="16511">MAAIRQMAGRGTEPLAGGEVIEGEEAVDAAAGGAEGASSPVELAATAEPDRPKWNASYATTFWRNLSATARQAMVRVSQSPDYTEKRAQLMDELNLTQRELSGSLSSQGHSMNRLKRRRGGVDLPRPMTYDKAADVYVLDSNFAGALQHMQVD</sequence>
<name>A0AA35R273_GEOBA</name>
<comment type="caution">
    <text evidence="1">The sequence shown here is derived from an EMBL/GenBank/DDBJ whole genome shotgun (WGS) entry which is preliminary data.</text>
</comment>
<keyword evidence="2" id="KW-1185">Reference proteome</keyword>
<reference evidence="1" key="1">
    <citation type="submission" date="2023-03" db="EMBL/GenBank/DDBJ databases">
        <authorList>
            <person name="Steffen K."/>
            <person name="Cardenas P."/>
        </authorList>
    </citation>
    <scope>NUCLEOTIDE SEQUENCE</scope>
</reference>
<accession>A0AA35R273</accession>
<evidence type="ECO:0000313" key="1">
    <source>
        <dbReference type="EMBL" id="CAI8000997.1"/>
    </source>
</evidence>
<protein>
    <submittedName>
        <fullName evidence="1">Uncharacterized protein</fullName>
    </submittedName>
</protein>
<evidence type="ECO:0000313" key="2">
    <source>
        <dbReference type="Proteomes" id="UP001174909"/>
    </source>
</evidence>
<dbReference type="EMBL" id="CASHTH010000421">
    <property type="protein sequence ID" value="CAI8000997.1"/>
    <property type="molecule type" value="Genomic_DNA"/>
</dbReference>